<feature type="transmembrane region" description="Helical" evidence="1">
    <location>
        <begin position="152"/>
        <end position="171"/>
    </location>
</feature>
<evidence type="ECO:0000256" key="1">
    <source>
        <dbReference type="SAM" id="Phobius"/>
    </source>
</evidence>
<dbReference type="GO" id="GO:0016747">
    <property type="term" value="F:acyltransferase activity, transferring groups other than amino-acyl groups"/>
    <property type="evidence" value="ECO:0007669"/>
    <property type="project" value="InterPro"/>
</dbReference>
<proteinExistence type="predicted"/>
<dbReference type="AlphaFoldDB" id="A0A1C3XEL8"/>
<dbReference type="EMBL" id="FMAF01000034">
    <property type="protein sequence ID" value="SCB50681.1"/>
    <property type="molecule type" value="Genomic_DNA"/>
</dbReference>
<evidence type="ECO:0000313" key="3">
    <source>
        <dbReference type="EMBL" id="SCB50681.1"/>
    </source>
</evidence>
<feature type="transmembrane region" description="Helical" evidence="1">
    <location>
        <begin position="286"/>
        <end position="306"/>
    </location>
</feature>
<feature type="transmembrane region" description="Helical" evidence="1">
    <location>
        <begin position="241"/>
        <end position="265"/>
    </location>
</feature>
<protein>
    <submittedName>
        <fullName evidence="3">Peptidoglycan/LPS O-acetylase OafA/YrhL, contains acyltransferase and SGNH-hydrolase domains</fullName>
    </submittedName>
</protein>
<gene>
    <name evidence="3" type="ORF">GA0061101_13426</name>
</gene>
<organism evidence="3 4">
    <name type="scientific">Rhizobium lusitanum</name>
    <dbReference type="NCBI Taxonomy" id="293958"/>
    <lineage>
        <taxon>Bacteria</taxon>
        <taxon>Pseudomonadati</taxon>
        <taxon>Pseudomonadota</taxon>
        <taxon>Alphaproteobacteria</taxon>
        <taxon>Hyphomicrobiales</taxon>
        <taxon>Rhizobiaceae</taxon>
        <taxon>Rhizobium/Agrobacterium group</taxon>
        <taxon>Rhizobium</taxon>
    </lineage>
</organism>
<keyword evidence="1" id="KW-0812">Transmembrane</keyword>
<evidence type="ECO:0000259" key="2">
    <source>
        <dbReference type="Pfam" id="PF01757"/>
    </source>
</evidence>
<dbReference type="InterPro" id="IPR002656">
    <property type="entry name" value="Acyl_transf_3_dom"/>
</dbReference>
<reference evidence="3 4" key="1">
    <citation type="submission" date="2016-08" db="EMBL/GenBank/DDBJ databases">
        <authorList>
            <person name="Seilhamer J.J."/>
        </authorList>
    </citation>
    <scope>NUCLEOTIDE SEQUENCE [LARGE SCALE GENOMIC DNA]</scope>
    <source>
        <strain evidence="3 4">P1-7</strain>
    </source>
</reference>
<dbReference type="GO" id="GO:0016787">
    <property type="term" value="F:hydrolase activity"/>
    <property type="evidence" value="ECO:0007669"/>
    <property type="project" value="UniProtKB-KW"/>
</dbReference>
<dbReference type="InterPro" id="IPR050879">
    <property type="entry name" value="Acyltransferase_3"/>
</dbReference>
<dbReference type="PANTHER" id="PTHR23028:SF53">
    <property type="entry name" value="ACYL_TRANSF_3 DOMAIN-CONTAINING PROTEIN"/>
    <property type="match status" value="1"/>
</dbReference>
<feature type="transmembrane region" description="Helical" evidence="1">
    <location>
        <begin position="75"/>
        <end position="93"/>
    </location>
</feature>
<keyword evidence="1" id="KW-1133">Transmembrane helix</keyword>
<dbReference type="GO" id="GO:0009103">
    <property type="term" value="P:lipopolysaccharide biosynthetic process"/>
    <property type="evidence" value="ECO:0007669"/>
    <property type="project" value="TreeGrafter"/>
</dbReference>
<dbReference type="Proteomes" id="UP000199205">
    <property type="component" value="Unassembled WGS sequence"/>
</dbReference>
<feature type="transmembrane region" description="Helical" evidence="1">
    <location>
        <begin position="318"/>
        <end position="336"/>
    </location>
</feature>
<name>A0A1C3XEL8_9HYPH</name>
<dbReference type="RefSeq" id="WP_037200569.1">
    <property type="nucleotide sequence ID" value="NZ_FMAF01000034.1"/>
</dbReference>
<keyword evidence="3" id="KW-0808">Transferase</keyword>
<keyword evidence="1" id="KW-0472">Membrane</keyword>
<accession>A0A1C3XEL8</accession>
<dbReference type="Pfam" id="PF01757">
    <property type="entry name" value="Acyl_transf_3"/>
    <property type="match status" value="1"/>
</dbReference>
<feature type="transmembrane region" description="Helical" evidence="1">
    <location>
        <begin position="36"/>
        <end position="54"/>
    </location>
</feature>
<keyword evidence="3" id="KW-0378">Hydrolase</keyword>
<keyword evidence="3" id="KW-0012">Acyltransferase</keyword>
<dbReference type="GO" id="GO:0016020">
    <property type="term" value="C:membrane"/>
    <property type="evidence" value="ECO:0007669"/>
    <property type="project" value="TreeGrafter"/>
</dbReference>
<feature type="transmembrane region" description="Helical" evidence="1">
    <location>
        <begin position="12"/>
        <end position="30"/>
    </location>
</feature>
<feature type="transmembrane region" description="Helical" evidence="1">
    <location>
        <begin position="211"/>
        <end position="229"/>
    </location>
</feature>
<feature type="domain" description="Acyltransferase 3" evidence="2">
    <location>
        <begin position="8"/>
        <end position="331"/>
    </location>
</feature>
<evidence type="ECO:0000313" key="4">
    <source>
        <dbReference type="Proteomes" id="UP000199205"/>
    </source>
</evidence>
<dbReference type="PANTHER" id="PTHR23028">
    <property type="entry name" value="ACETYLTRANSFERASE"/>
    <property type="match status" value="1"/>
</dbReference>
<sequence length="393" mass="44263">MSSARDRQLDGLRTLAVATVLYAHFFAADGSIWGHLGVRLFFVLSGFLITRLLLEARADARYQPMTALKAFYIRRALRIFPPYFAVLALVWFVNLEGARGSLKWHVLYLANYWYAMHNEWTPWVLCHTWSLSIEEQFYIVWPLVILLAPRRFIEQICITVIACSLAYRLCWPLTGTPSLMRDLLPSASMDALAGGALLAAYRQRTQAWPQWMRMSWIPLAAAATVALWLRPDPITPILDWVIWIGSEVFPLVPLVMLVGCSSSGFRSPFGRLLELSPITAVGRISYGIYLFHPIVLSLIVKAQSWIPVSVSEQGFGRLIVGSVATLALASISWFVFEKPLNNLKRYFPYVARSHPSLAPSTATAGEPREQRHGAKTFETALYRGDAVQTSDLQ</sequence>
<dbReference type="OrthoDB" id="9796461at2"/>